<reference evidence="1 2" key="1">
    <citation type="submission" date="2015-04" db="EMBL/GenBank/DDBJ databases">
        <title>Complete genome sequence of Schizopora paradoxa KUC8140, a cosmopolitan wood degrader in East Asia.</title>
        <authorList>
            <consortium name="DOE Joint Genome Institute"/>
            <person name="Min B."/>
            <person name="Park H."/>
            <person name="Jang Y."/>
            <person name="Kim J.-J."/>
            <person name="Kim K.H."/>
            <person name="Pangilinan J."/>
            <person name="Lipzen A."/>
            <person name="Riley R."/>
            <person name="Grigoriev I.V."/>
            <person name="Spatafora J.W."/>
            <person name="Choi I.-G."/>
        </authorList>
    </citation>
    <scope>NUCLEOTIDE SEQUENCE [LARGE SCALE GENOMIC DNA]</scope>
    <source>
        <strain evidence="1 2">KUC8140</strain>
    </source>
</reference>
<proteinExistence type="predicted"/>
<keyword evidence="2" id="KW-1185">Reference proteome</keyword>
<evidence type="ECO:0000313" key="2">
    <source>
        <dbReference type="Proteomes" id="UP000053477"/>
    </source>
</evidence>
<sequence>MSGIVIRQLELLPMRPKFLLGVKASQLNLDAASPYDRPASSLGFRLRRSGFVGLPSRFAIGFSFVQALTITPTPRTRYLVAYPLFRSCFPCLRVAPYLVRRANRNTDRWPIIGS</sequence>
<organism evidence="1 2">
    <name type="scientific">Schizopora paradoxa</name>
    <dbReference type="NCBI Taxonomy" id="27342"/>
    <lineage>
        <taxon>Eukaryota</taxon>
        <taxon>Fungi</taxon>
        <taxon>Dikarya</taxon>
        <taxon>Basidiomycota</taxon>
        <taxon>Agaricomycotina</taxon>
        <taxon>Agaricomycetes</taxon>
        <taxon>Hymenochaetales</taxon>
        <taxon>Schizoporaceae</taxon>
        <taxon>Schizopora</taxon>
    </lineage>
</organism>
<accession>A0A0H2S8X5</accession>
<name>A0A0H2S8X5_9AGAM</name>
<gene>
    <name evidence="1" type="ORF">SCHPADRAFT_131253</name>
</gene>
<dbReference type="AlphaFoldDB" id="A0A0H2S8X5"/>
<dbReference type="EMBL" id="KQ085897">
    <property type="protein sequence ID" value="KLO18123.1"/>
    <property type="molecule type" value="Genomic_DNA"/>
</dbReference>
<dbReference type="InParanoid" id="A0A0H2S8X5"/>
<evidence type="ECO:0000313" key="1">
    <source>
        <dbReference type="EMBL" id="KLO18123.1"/>
    </source>
</evidence>
<protein>
    <submittedName>
        <fullName evidence="1">Uncharacterized protein</fullName>
    </submittedName>
</protein>
<dbReference type="Proteomes" id="UP000053477">
    <property type="component" value="Unassembled WGS sequence"/>
</dbReference>